<dbReference type="GO" id="GO:0010181">
    <property type="term" value="F:FMN binding"/>
    <property type="evidence" value="ECO:0007669"/>
    <property type="project" value="InterPro"/>
</dbReference>
<evidence type="ECO:0000256" key="3">
    <source>
        <dbReference type="SAM" id="Phobius"/>
    </source>
</evidence>
<evidence type="ECO:0000259" key="4">
    <source>
        <dbReference type="Pfam" id="PF00724"/>
    </source>
</evidence>
<gene>
    <name evidence="5" type="ORF">ENV54_10990</name>
</gene>
<dbReference type="SUPFAM" id="SSF51395">
    <property type="entry name" value="FMN-linked oxidoreductases"/>
    <property type="match status" value="1"/>
</dbReference>
<organism evidence="5">
    <name type="scientific">Desulfomonile tiedjei</name>
    <dbReference type="NCBI Taxonomy" id="2358"/>
    <lineage>
        <taxon>Bacteria</taxon>
        <taxon>Pseudomonadati</taxon>
        <taxon>Thermodesulfobacteriota</taxon>
        <taxon>Desulfomonilia</taxon>
        <taxon>Desulfomonilales</taxon>
        <taxon>Desulfomonilaceae</taxon>
        <taxon>Desulfomonile</taxon>
    </lineage>
</organism>
<dbReference type="GO" id="GO:0016491">
    <property type="term" value="F:oxidoreductase activity"/>
    <property type="evidence" value="ECO:0007669"/>
    <property type="project" value="UniProtKB-KW"/>
</dbReference>
<feature type="domain" description="NADH:flavin oxidoreductase/NADH oxidase N-terminal" evidence="4">
    <location>
        <begin position="4"/>
        <end position="334"/>
    </location>
</feature>
<keyword evidence="3" id="KW-0812">Transmembrane</keyword>
<dbReference type="PANTHER" id="PTHR43656">
    <property type="entry name" value="BINDING OXIDOREDUCTASE, PUTATIVE (AFU_ORTHOLOGUE AFUA_2G08260)-RELATED"/>
    <property type="match status" value="1"/>
</dbReference>
<name>A0A7C4EUZ5_9BACT</name>
<dbReference type="InterPro" id="IPR001155">
    <property type="entry name" value="OxRdtase_FMN_N"/>
</dbReference>
<dbReference type="Gene3D" id="3.20.20.70">
    <property type="entry name" value="Aldolase class I"/>
    <property type="match status" value="1"/>
</dbReference>
<keyword evidence="3" id="KW-0472">Membrane</keyword>
<comment type="caution">
    <text evidence="5">The sequence shown here is derived from an EMBL/GenBank/DDBJ whole genome shotgun (WGS) entry which is preliminary data.</text>
</comment>
<dbReference type="EMBL" id="DTGT01000357">
    <property type="protein sequence ID" value="HGH61810.1"/>
    <property type="molecule type" value="Genomic_DNA"/>
</dbReference>
<reference evidence="5" key="1">
    <citation type="journal article" date="2020" name="mSystems">
        <title>Genome- and Community-Level Interaction Insights into Carbon Utilization and Element Cycling Functions of Hydrothermarchaeota in Hydrothermal Sediment.</title>
        <authorList>
            <person name="Zhou Z."/>
            <person name="Liu Y."/>
            <person name="Xu W."/>
            <person name="Pan J."/>
            <person name="Luo Z.H."/>
            <person name="Li M."/>
        </authorList>
    </citation>
    <scope>NUCLEOTIDE SEQUENCE [LARGE SCALE GENOMIC DNA]</scope>
    <source>
        <strain evidence="5">SpSt-769</strain>
    </source>
</reference>
<evidence type="ECO:0000313" key="5">
    <source>
        <dbReference type="EMBL" id="HGH61810.1"/>
    </source>
</evidence>
<feature type="transmembrane region" description="Helical" evidence="3">
    <location>
        <begin position="42"/>
        <end position="62"/>
    </location>
</feature>
<dbReference type="CDD" id="cd02803">
    <property type="entry name" value="OYE_like_FMN_family"/>
    <property type="match status" value="1"/>
</dbReference>
<dbReference type="AlphaFoldDB" id="A0A7C4EUZ5"/>
<evidence type="ECO:0000256" key="1">
    <source>
        <dbReference type="ARBA" id="ARBA00022630"/>
    </source>
</evidence>
<accession>A0A7C4EUZ5</accession>
<keyword evidence="3" id="KW-1133">Transmembrane helix</keyword>
<proteinExistence type="predicted"/>
<dbReference type="Pfam" id="PF00724">
    <property type="entry name" value="Oxidored_FMN"/>
    <property type="match status" value="1"/>
</dbReference>
<dbReference type="InterPro" id="IPR051799">
    <property type="entry name" value="NADH_flavin_oxidoreductase"/>
</dbReference>
<keyword evidence="2" id="KW-0560">Oxidoreductase</keyword>
<keyword evidence="1" id="KW-0285">Flavoprotein</keyword>
<dbReference type="InterPro" id="IPR013785">
    <property type="entry name" value="Aldolase_TIM"/>
</dbReference>
<protein>
    <submittedName>
        <fullName evidence="5">NADH:flavin oxidoreductase</fullName>
    </submittedName>
</protein>
<sequence length="381" mass="41340">MPEIFEKTSIGALELKNRFVRSATWSGVGDERGRITARALELYGNLAAGGVGLIITGFQYVMPNGVALKYQVGNYGDELLDGLSRLVEAVHAGGAKVMAQLVHAGSKANPDLFWEPAEIWGPSAVADPLTGRVPKEMTQDDIRRAVDAYANAALRCRRAGFDGVQLHGAHGYGINQFLSGASNRRADEYGGSIDNRYRFLGETLKAVRAAVGKDYPVFIKLSGHDYYEGGLTLEESLHVAARLVQDGIDCIEVSAGSRVSANGMIPSRTNILKEEQEAYLADLARAFKQTLDVPIITVGGIRSVSVASRIVSQGVADYVALCRPLIREPHLIARWMSRDRRKATCISCNGCFETALEGQGVVCKVDRDRKAAQKSRKEPEA</sequence>
<evidence type="ECO:0000256" key="2">
    <source>
        <dbReference type="ARBA" id="ARBA00023002"/>
    </source>
</evidence>
<dbReference type="PANTHER" id="PTHR43656:SF2">
    <property type="entry name" value="BINDING OXIDOREDUCTASE, PUTATIVE (AFU_ORTHOLOGUE AFUA_2G08260)-RELATED"/>
    <property type="match status" value="1"/>
</dbReference>